<dbReference type="EMBL" id="JAXUIC010000005">
    <property type="protein sequence ID" value="KAK4589598.1"/>
    <property type="molecule type" value="Genomic_DNA"/>
</dbReference>
<proteinExistence type="predicted"/>
<evidence type="ECO:0000256" key="1">
    <source>
        <dbReference type="ARBA" id="ARBA00004123"/>
    </source>
</evidence>
<feature type="domain" description="NAC" evidence="6">
    <location>
        <begin position="58"/>
        <end position="209"/>
    </location>
</feature>
<keyword evidence="2" id="KW-0805">Transcription regulation</keyword>
<evidence type="ECO:0000256" key="5">
    <source>
        <dbReference type="ARBA" id="ARBA00023242"/>
    </source>
</evidence>
<dbReference type="PROSITE" id="PS51005">
    <property type="entry name" value="NAC"/>
    <property type="match status" value="1"/>
</dbReference>
<comment type="subcellular location">
    <subcellularLocation>
        <location evidence="1">Nucleus</location>
    </subcellularLocation>
</comment>
<evidence type="ECO:0000256" key="4">
    <source>
        <dbReference type="ARBA" id="ARBA00023163"/>
    </source>
</evidence>
<dbReference type="SUPFAM" id="SSF101941">
    <property type="entry name" value="NAC domain"/>
    <property type="match status" value="1"/>
</dbReference>
<protein>
    <recommendedName>
        <fullName evidence="6">NAC domain-containing protein</fullName>
    </recommendedName>
</protein>
<dbReference type="Pfam" id="PF02365">
    <property type="entry name" value="NAM"/>
    <property type="match status" value="1"/>
</dbReference>
<name>A0AAN7IPT4_QUERU</name>
<evidence type="ECO:0000256" key="3">
    <source>
        <dbReference type="ARBA" id="ARBA00023125"/>
    </source>
</evidence>
<organism evidence="7 8">
    <name type="scientific">Quercus rubra</name>
    <name type="common">Northern red oak</name>
    <name type="synonym">Quercus borealis</name>
    <dbReference type="NCBI Taxonomy" id="3512"/>
    <lineage>
        <taxon>Eukaryota</taxon>
        <taxon>Viridiplantae</taxon>
        <taxon>Streptophyta</taxon>
        <taxon>Embryophyta</taxon>
        <taxon>Tracheophyta</taxon>
        <taxon>Spermatophyta</taxon>
        <taxon>Magnoliopsida</taxon>
        <taxon>eudicotyledons</taxon>
        <taxon>Gunneridae</taxon>
        <taxon>Pentapetalae</taxon>
        <taxon>rosids</taxon>
        <taxon>fabids</taxon>
        <taxon>Fagales</taxon>
        <taxon>Fagaceae</taxon>
        <taxon>Quercus</taxon>
    </lineage>
</organism>
<dbReference type="Gene3D" id="2.170.150.80">
    <property type="entry name" value="NAC domain"/>
    <property type="match status" value="1"/>
</dbReference>
<reference evidence="7 8" key="1">
    <citation type="journal article" date="2023" name="G3 (Bethesda)">
        <title>A haplotype-resolved chromosome-scale genome for Quercus rubra L. provides insights into the genetics of adaptive traits for red oak species.</title>
        <authorList>
            <person name="Kapoor B."/>
            <person name="Jenkins J."/>
            <person name="Schmutz J."/>
            <person name="Zhebentyayeva T."/>
            <person name="Kuelheim C."/>
            <person name="Coggeshall M."/>
            <person name="Heim C."/>
            <person name="Lasky J.R."/>
            <person name="Leites L."/>
            <person name="Islam-Faridi N."/>
            <person name="Romero-Severson J."/>
            <person name="DeLeo V.L."/>
            <person name="Lucas S.M."/>
            <person name="Lazic D."/>
            <person name="Gailing O."/>
            <person name="Carlson J."/>
            <person name="Staton M."/>
        </authorList>
    </citation>
    <scope>NUCLEOTIDE SEQUENCE [LARGE SCALE GENOMIC DNA]</scope>
    <source>
        <strain evidence="7">Pseudo-F2</strain>
    </source>
</reference>
<dbReference type="GO" id="GO:0006355">
    <property type="term" value="P:regulation of DNA-templated transcription"/>
    <property type="evidence" value="ECO:0007669"/>
    <property type="project" value="InterPro"/>
</dbReference>
<keyword evidence="8" id="KW-1185">Reference proteome</keyword>
<comment type="caution">
    <text evidence="7">The sequence shown here is derived from an EMBL/GenBank/DDBJ whole genome shotgun (WGS) entry which is preliminary data.</text>
</comment>
<gene>
    <name evidence="7" type="ORF">RGQ29_020249</name>
</gene>
<dbReference type="Proteomes" id="UP001324115">
    <property type="component" value="Unassembled WGS sequence"/>
</dbReference>
<sequence>MIFNDTIDLLFTSSEPVLEVVDKLKVLLAFTILLNSVQPVLSADEKRVSSGDWRLERKVKFLGFRPTDVEIVEHYLYNKVHGLLLSSNHVLIECDLYGEKDSWSWRKYFKDSDETSLYFFTKLKKVTTNGSRIQRSTPYGTWKLNSDKAIYRDKAKKDQIGSMRSLSYMPHKGFKSTIGRWVMHEFRLAGSLLCNKQYEDYVICRIESQRDKEKEDRLRSEVIQNEEHSVEIFEQQKDGGMTSTKFVDDIDDIKLLEQLDAYVSSLEFASRPWEWDWAAINTTSSAFMLPMP</sequence>
<accession>A0AAN7IPT4</accession>
<evidence type="ECO:0000259" key="6">
    <source>
        <dbReference type="PROSITE" id="PS51005"/>
    </source>
</evidence>
<keyword evidence="3" id="KW-0238">DNA-binding</keyword>
<keyword evidence="5" id="KW-0539">Nucleus</keyword>
<dbReference type="AlphaFoldDB" id="A0AAN7IPT4"/>
<keyword evidence="4" id="KW-0804">Transcription</keyword>
<dbReference type="GO" id="GO:0005634">
    <property type="term" value="C:nucleus"/>
    <property type="evidence" value="ECO:0007669"/>
    <property type="project" value="UniProtKB-SubCell"/>
</dbReference>
<dbReference type="InterPro" id="IPR036093">
    <property type="entry name" value="NAC_dom_sf"/>
</dbReference>
<dbReference type="InterPro" id="IPR003441">
    <property type="entry name" value="NAC-dom"/>
</dbReference>
<dbReference type="PANTHER" id="PTHR31989">
    <property type="entry name" value="NAC DOMAIN-CONTAINING PROTEIN 82-RELATED"/>
    <property type="match status" value="1"/>
</dbReference>
<dbReference type="GO" id="GO:0003677">
    <property type="term" value="F:DNA binding"/>
    <property type="evidence" value="ECO:0007669"/>
    <property type="project" value="UniProtKB-KW"/>
</dbReference>
<evidence type="ECO:0000313" key="8">
    <source>
        <dbReference type="Proteomes" id="UP001324115"/>
    </source>
</evidence>
<evidence type="ECO:0000256" key="2">
    <source>
        <dbReference type="ARBA" id="ARBA00023015"/>
    </source>
</evidence>
<evidence type="ECO:0000313" key="7">
    <source>
        <dbReference type="EMBL" id="KAK4589598.1"/>
    </source>
</evidence>